<accession>A0ABR7XZB5</accession>
<evidence type="ECO:0008006" key="3">
    <source>
        <dbReference type="Google" id="ProtNLM"/>
    </source>
</evidence>
<evidence type="ECO:0000313" key="2">
    <source>
        <dbReference type="Proteomes" id="UP000606494"/>
    </source>
</evidence>
<gene>
    <name evidence="1" type="ORF">H8B17_02250</name>
</gene>
<comment type="caution">
    <text evidence="1">The sequence shown here is derived from an EMBL/GenBank/DDBJ whole genome shotgun (WGS) entry which is preliminary data.</text>
</comment>
<reference evidence="1 2" key="1">
    <citation type="submission" date="2020-08" db="EMBL/GenBank/DDBJ databases">
        <title>Sphingobacterium sp. DN00404 isolated from aquaculture water.</title>
        <authorList>
            <person name="Zhang M."/>
        </authorList>
    </citation>
    <scope>NUCLEOTIDE SEQUENCE [LARGE SCALE GENOMIC DNA]</scope>
    <source>
        <strain evidence="1 2">KCTC 32294</strain>
    </source>
</reference>
<organism evidence="1 2">
    <name type="scientific">Sphingobacterium arenae</name>
    <dbReference type="NCBI Taxonomy" id="1280598"/>
    <lineage>
        <taxon>Bacteria</taxon>
        <taxon>Pseudomonadati</taxon>
        <taxon>Bacteroidota</taxon>
        <taxon>Sphingobacteriia</taxon>
        <taxon>Sphingobacteriales</taxon>
        <taxon>Sphingobacteriaceae</taxon>
        <taxon>Sphingobacterium</taxon>
    </lineage>
</organism>
<proteinExistence type="predicted"/>
<name>A0ABR7XZB5_9SPHI</name>
<keyword evidence="2" id="KW-1185">Reference proteome</keyword>
<dbReference type="RefSeq" id="WP_190307537.1">
    <property type="nucleotide sequence ID" value="NZ_JACNYK010000001.1"/>
</dbReference>
<protein>
    <recommendedName>
        <fullName evidence="3">DUF4374 domain-containing protein</fullName>
    </recommendedName>
</protein>
<dbReference type="Proteomes" id="UP000606494">
    <property type="component" value="Unassembled WGS sequence"/>
</dbReference>
<sequence length="462" mass="49864">MKIQFLKNIALGSVLAIALVGCEKNDGPDDNTQEVSGPDVWDREFVTITEAFPDAEGTAGNGGTMAYALTLEEAADPNFEVDVYTVGYPLRSQRTARVQGSANGNFLYNIQYTGNDGGIFNKYRVRGGDTFEDTFEEVNTEPILGSSPRWVLAAPGIGIGVYASAEVEASAEGAGADFIDVKSTAKIAVLDLDNPEIIRQTEFIIPFTDEQTKTGYQIGRIDVPVLNAAKTKVFIGCNLTRSDVTKKSTVNSRGSQSWPAATREVGTATLVVDYPSLTNPKLIYSAQADVNNHSYRTMTQYVGDDDHVYQAAASHGSGYKILRISSETNTYDDGYVFDLRTALGVNDANISAWRYVNDGVGVVLYTRENTDGGYIALIDLTAGTGKTLNTDNQSDVGFSGNDDIDGTFAQFQNIGVAGDYVYVPMTPNGVDGNLYLINWKEGSITKGARLKNQSGSYYIGAY</sequence>
<dbReference type="PROSITE" id="PS51257">
    <property type="entry name" value="PROKAR_LIPOPROTEIN"/>
    <property type="match status" value="1"/>
</dbReference>
<evidence type="ECO:0000313" key="1">
    <source>
        <dbReference type="EMBL" id="MBD1424390.1"/>
    </source>
</evidence>
<dbReference type="EMBL" id="JACNYK010000001">
    <property type="protein sequence ID" value="MBD1424390.1"/>
    <property type="molecule type" value="Genomic_DNA"/>
</dbReference>